<dbReference type="OrthoDB" id="10062876at2759"/>
<accession>A0A1Y2FYW3</accession>
<evidence type="ECO:0000259" key="6">
    <source>
        <dbReference type="Pfam" id="PF00324"/>
    </source>
</evidence>
<dbReference type="EMBL" id="MCGR01000006">
    <property type="protein sequence ID" value="ORY89305.1"/>
    <property type="molecule type" value="Genomic_DNA"/>
</dbReference>
<keyword evidence="4 5" id="KW-0472">Membrane</keyword>
<evidence type="ECO:0000256" key="2">
    <source>
        <dbReference type="ARBA" id="ARBA00022692"/>
    </source>
</evidence>
<comment type="subcellular location">
    <subcellularLocation>
        <location evidence="1">Membrane</location>
        <topology evidence="1">Multi-pass membrane protein</topology>
    </subcellularLocation>
</comment>
<feature type="transmembrane region" description="Helical" evidence="5">
    <location>
        <begin position="386"/>
        <end position="407"/>
    </location>
</feature>
<dbReference type="Gene3D" id="1.20.1740.10">
    <property type="entry name" value="Amino acid/polyamine transporter I"/>
    <property type="match status" value="1"/>
</dbReference>
<evidence type="ECO:0000256" key="3">
    <source>
        <dbReference type="ARBA" id="ARBA00022989"/>
    </source>
</evidence>
<sequence>MSNKSEKSDMEKGPSQTVVLTSSASIASRDENAKWGSTSAAHRRLESYHVNLIAMGGSIGTATFVYIGSGLTAGGPLGLLLGYGWWTAVIYTIAMAQMEIVTFWPTDTGFSRNASRYIDEAWGFGIGWNFWVNEIAVTAYEVTAFTIVLEYWAAATNVNPGVYIAVVLASYFVINIWDTRFFGHAEFGFSMSKILLSIGLLFFTFIAMVGGNPLGDKFGFRYWKDPGVFANPYPAHGKLTSQFEGFLAATTNAAFTIVGPEYLTMIAGETKNPRVVLPKAFHKTLYRLIVFFIGGALCVGVLVPYNSPELLGAIASGAKGAAKSPYVIAMNRLKIKSLPSLINACIAMSIYSAGNAYYYCSSRSLAQMARDGHAPKIFGKRNRHGVPYIAVLATAFFTLISFCQVASSAQIALTWLTSIVTANGLVSWITFSYTHIRWTKAMKVQGVPRSSLPVTSWLMPWGAYFSLGASIFVILLQGYTVFLKGNWSTDAFLYSYLSPMVIAAISLAWKVLKKTTWHRPADVDLVSYIDDPAFDVQPEDENQSAVHRWLNRIF</sequence>
<feature type="transmembrane region" description="Helical" evidence="5">
    <location>
        <begin position="126"/>
        <end position="149"/>
    </location>
</feature>
<keyword evidence="3 5" id="KW-1133">Transmembrane helix</keyword>
<keyword evidence="2 5" id="KW-0812">Transmembrane</keyword>
<dbReference type="Proteomes" id="UP000193467">
    <property type="component" value="Unassembled WGS sequence"/>
</dbReference>
<evidence type="ECO:0000256" key="5">
    <source>
        <dbReference type="SAM" id="Phobius"/>
    </source>
</evidence>
<feature type="transmembrane region" description="Helical" evidence="5">
    <location>
        <begin position="52"/>
        <end position="71"/>
    </location>
</feature>
<reference evidence="7 8" key="1">
    <citation type="submission" date="2016-07" db="EMBL/GenBank/DDBJ databases">
        <title>Pervasive Adenine N6-methylation of Active Genes in Fungi.</title>
        <authorList>
            <consortium name="DOE Joint Genome Institute"/>
            <person name="Mondo S.J."/>
            <person name="Dannebaum R.O."/>
            <person name="Kuo R.C."/>
            <person name="Labutti K."/>
            <person name="Haridas S."/>
            <person name="Kuo A."/>
            <person name="Salamov A."/>
            <person name="Ahrendt S.R."/>
            <person name="Lipzen A."/>
            <person name="Sullivan W."/>
            <person name="Andreopoulos W.B."/>
            <person name="Clum A."/>
            <person name="Lindquist E."/>
            <person name="Daum C."/>
            <person name="Ramamoorthy G.K."/>
            <person name="Gryganskyi A."/>
            <person name="Culley D."/>
            <person name="Magnuson J.K."/>
            <person name="James T.Y."/>
            <person name="O'Malley M.A."/>
            <person name="Stajich J.E."/>
            <person name="Spatafora J.W."/>
            <person name="Visel A."/>
            <person name="Grigoriev I.V."/>
        </authorList>
    </citation>
    <scope>NUCLEOTIDE SEQUENCE [LARGE SCALE GENOMIC DNA]</scope>
    <source>
        <strain evidence="7 8">62-1032</strain>
    </source>
</reference>
<proteinExistence type="predicted"/>
<gene>
    <name evidence="7" type="ORF">BCR35DRAFT_329241</name>
</gene>
<dbReference type="Pfam" id="PF00324">
    <property type="entry name" value="AA_permease"/>
    <property type="match status" value="1"/>
</dbReference>
<feature type="transmembrane region" description="Helical" evidence="5">
    <location>
        <begin position="161"/>
        <end position="182"/>
    </location>
</feature>
<protein>
    <submittedName>
        <fullName evidence="7">Amino acid permease/ SLC12A domain-containing protein</fullName>
    </submittedName>
</protein>
<evidence type="ECO:0000313" key="7">
    <source>
        <dbReference type="EMBL" id="ORY89305.1"/>
    </source>
</evidence>
<dbReference type="InterPro" id="IPR004841">
    <property type="entry name" value="AA-permease/SLC12A_dom"/>
</dbReference>
<feature type="transmembrane region" description="Helical" evidence="5">
    <location>
        <begin position="340"/>
        <end position="360"/>
    </location>
</feature>
<organism evidence="7 8">
    <name type="scientific">Leucosporidium creatinivorum</name>
    <dbReference type="NCBI Taxonomy" id="106004"/>
    <lineage>
        <taxon>Eukaryota</taxon>
        <taxon>Fungi</taxon>
        <taxon>Dikarya</taxon>
        <taxon>Basidiomycota</taxon>
        <taxon>Pucciniomycotina</taxon>
        <taxon>Microbotryomycetes</taxon>
        <taxon>Leucosporidiales</taxon>
        <taxon>Leucosporidium</taxon>
    </lineage>
</organism>
<feature type="transmembrane region" description="Helical" evidence="5">
    <location>
        <begin position="457"/>
        <end position="479"/>
    </location>
</feature>
<feature type="transmembrane region" description="Helical" evidence="5">
    <location>
        <begin position="285"/>
        <end position="305"/>
    </location>
</feature>
<feature type="transmembrane region" description="Helical" evidence="5">
    <location>
        <begin position="83"/>
        <end position="105"/>
    </location>
</feature>
<dbReference type="InterPro" id="IPR050524">
    <property type="entry name" value="APC_YAT"/>
</dbReference>
<dbReference type="AlphaFoldDB" id="A0A1Y2FYW3"/>
<dbReference type="PIRSF" id="PIRSF006060">
    <property type="entry name" value="AA_transporter"/>
    <property type="match status" value="1"/>
</dbReference>
<dbReference type="GO" id="GO:0016020">
    <property type="term" value="C:membrane"/>
    <property type="evidence" value="ECO:0007669"/>
    <property type="project" value="UniProtKB-SubCell"/>
</dbReference>
<comment type="caution">
    <text evidence="7">The sequence shown here is derived from an EMBL/GenBank/DDBJ whole genome shotgun (WGS) entry which is preliminary data.</text>
</comment>
<evidence type="ECO:0000256" key="4">
    <source>
        <dbReference type="ARBA" id="ARBA00023136"/>
    </source>
</evidence>
<evidence type="ECO:0000256" key="1">
    <source>
        <dbReference type="ARBA" id="ARBA00004141"/>
    </source>
</evidence>
<name>A0A1Y2FYW3_9BASI</name>
<feature type="domain" description="Amino acid permease/ SLC12A" evidence="6">
    <location>
        <begin position="49"/>
        <end position="515"/>
    </location>
</feature>
<dbReference type="GO" id="GO:0015171">
    <property type="term" value="F:amino acid transmembrane transporter activity"/>
    <property type="evidence" value="ECO:0007669"/>
    <property type="project" value="TreeGrafter"/>
</dbReference>
<evidence type="ECO:0000313" key="8">
    <source>
        <dbReference type="Proteomes" id="UP000193467"/>
    </source>
</evidence>
<feature type="transmembrane region" description="Helical" evidence="5">
    <location>
        <begin position="491"/>
        <end position="509"/>
    </location>
</feature>
<dbReference type="PANTHER" id="PTHR43341:SF15">
    <property type="entry name" value="GENERAL AMINO ACID PERMEASE AGP2"/>
    <property type="match status" value="1"/>
</dbReference>
<dbReference type="InParanoid" id="A0A1Y2FYW3"/>
<feature type="transmembrane region" description="Helical" evidence="5">
    <location>
        <begin position="413"/>
        <end position="436"/>
    </location>
</feature>
<dbReference type="STRING" id="106004.A0A1Y2FYW3"/>
<feature type="transmembrane region" description="Helical" evidence="5">
    <location>
        <begin position="246"/>
        <end position="264"/>
    </location>
</feature>
<dbReference type="PANTHER" id="PTHR43341">
    <property type="entry name" value="AMINO ACID PERMEASE"/>
    <property type="match status" value="1"/>
</dbReference>
<keyword evidence="8" id="KW-1185">Reference proteome</keyword>
<feature type="transmembrane region" description="Helical" evidence="5">
    <location>
        <begin position="194"/>
        <end position="214"/>
    </location>
</feature>